<dbReference type="Proteomes" id="UP000257109">
    <property type="component" value="Unassembled WGS sequence"/>
</dbReference>
<evidence type="ECO:0000256" key="1">
    <source>
        <dbReference type="SAM" id="MobiDB-lite"/>
    </source>
</evidence>
<accession>A0A371FTN8</accession>
<dbReference type="EMBL" id="QJKJ01007867">
    <property type="protein sequence ID" value="RDX81641.1"/>
    <property type="molecule type" value="Genomic_DNA"/>
</dbReference>
<feature type="region of interest" description="Disordered" evidence="1">
    <location>
        <begin position="1"/>
        <end position="28"/>
    </location>
</feature>
<evidence type="ECO:0000313" key="3">
    <source>
        <dbReference type="Proteomes" id="UP000257109"/>
    </source>
</evidence>
<comment type="caution">
    <text evidence="2">The sequence shown here is derived from an EMBL/GenBank/DDBJ whole genome shotgun (WGS) entry which is preliminary data.</text>
</comment>
<feature type="non-terminal residue" evidence="2">
    <location>
        <position position="1"/>
    </location>
</feature>
<gene>
    <name evidence="2" type="ORF">CR513_37652</name>
</gene>
<reference evidence="2" key="1">
    <citation type="submission" date="2018-05" db="EMBL/GenBank/DDBJ databases">
        <title>Draft genome of Mucuna pruriens seed.</title>
        <authorList>
            <person name="Nnadi N.E."/>
            <person name="Vos R."/>
            <person name="Hasami M.H."/>
            <person name="Devisetty U.K."/>
            <person name="Aguiy J.C."/>
        </authorList>
    </citation>
    <scope>NUCLEOTIDE SEQUENCE [LARGE SCALE GENOMIC DNA]</scope>
    <source>
        <strain evidence="2">JCA_2017</strain>
    </source>
</reference>
<keyword evidence="3" id="KW-1185">Reference proteome</keyword>
<evidence type="ECO:0000313" key="2">
    <source>
        <dbReference type="EMBL" id="RDX81641.1"/>
    </source>
</evidence>
<dbReference type="OrthoDB" id="1751087at2759"/>
<dbReference type="AlphaFoldDB" id="A0A371FTN8"/>
<organism evidence="2 3">
    <name type="scientific">Mucuna pruriens</name>
    <name type="common">Velvet bean</name>
    <name type="synonym">Dolichos pruriens</name>
    <dbReference type="NCBI Taxonomy" id="157652"/>
    <lineage>
        <taxon>Eukaryota</taxon>
        <taxon>Viridiplantae</taxon>
        <taxon>Streptophyta</taxon>
        <taxon>Embryophyta</taxon>
        <taxon>Tracheophyta</taxon>
        <taxon>Spermatophyta</taxon>
        <taxon>Magnoliopsida</taxon>
        <taxon>eudicotyledons</taxon>
        <taxon>Gunneridae</taxon>
        <taxon>Pentapetalae</taxon>
        <taxon>rosids</taxon>
        <taxon>fabids</taxon>
        <taxon>Fabales</taxon>
        <taxon>Fabaceae</taxon>
        <taxon>Papilionoideae</taxon>
        <taxon>50 kb inversion clade</taxon>
        <taxon>NPAAA clade</taxon>
        <taxon>indigoferoid/millettioid clade</taxon>
        <taxon>Phaseoleae</taxon>
        <taxon>Mucuna</taxon>
    </lineage>
</organism>
<proteinExistence type="predicted"/>
<name>A0A371FTN8_MUCPR</name>
<sequence>MEEIQVRAEKHIKAKEDSTDQREAKHEQSMRLCREANHPWERNYKLREDPALYNLLKAKRAQILREVYHTHLLNIPQPTDKQMGPNKNREVDTRRPLEEIYTNARGLGVEKWVVTSASVIKRTRRMGIYKEEESIATPAKQPYQGTIATILGGETMKGCYHTRMIWWLFWWWPPSIKSKGC</sequence>
<protein>
    <submittedName>
        <fullName evidence="2">Uncharacterized protein</fullName>
    </submittedName>
</protein>